<sequence length="247" mass="26304">MHHHSPDPMISVMFSSLATRSFAAQLAFPTAAHLKSTGTRLYEALPAVAIAPSLVAHDWGGWLDVCAASDGGHWDSVSSSRPPTRRDPRNASRSDATHGFTSSASTPEPREKALGAASNYYSYSPVRRVPVPRASASRCELSSLFYAALPVARHGPERPVVVRTAAYYNILPWPLGRGRVRGTRGGGGGGTPGVSPPRRGHELGGRGNGTPPPLRRSVRRMHGGMGMGMGMAWTDHSSLRSTLHSVP</sequence>
<gene>
    <name evidence="2" type="ORF">PVAP13_5NG170933</name>
</gene>
<dbReference type="AlphaFoldDB" id="A0A8T0S9A0"/>
<protein>
    <submittedName>
        <fullName evidence="2">Uncharacterized protein</fullName>
    </submittedName>
</protein>
<reference evidence="2" key="1">
    <citation type="submission" date="2020-05" db="EMBL/GenBank/DDBJ databases">
        <title>WGS assembly of Panicum virgatum.</title>
        <authorList>
            <person name="Lovell J.T."/>
            <person name="Jenkins J."/>
            <person name="Shu S."/>
            <person name="Juenger T.E."/>
            <person name="Schmutz J."/>
        </authorList>
    </citation>
    <scope>NUCLEOTIDE SEQUENCE</scope>
    <source>
        <strain evidence="2">AP13</strain>
    </source>
</reference>
<proteinExistence type="predicted"/>
<name>A0A8T0S9A0_PANVG</name>
<comment type="caution">
    <text evidence="2">The sequence shown here is derived from an EMBL/GenBank/DDBJ whole genome shotgun (WGS) entry which is preliminary data.</text>
</comment>
<accession>A0A8T0S9A0</accession>
<evidence type="ECO:0000313" key="2">
    <source>
        <dbReference type="EMBL" id="KAG2593363.1"/>
    </source>
</evidence>
<evidence type="ECO:0000256" key="1">
    <source>
        <dbReference type="SAM" id="MobiDB-lite"/>
    </source>
</evidence>
<feature type="compositionally biased region" description="Polar residues" evidence="1">
    <location>
        <begin position="97"/>
        <end position="106"/>
    </location>
</feature>
<keyword evidence="3" id="KW-1185">Reference proteome</keyword>
<evidence type="ECO:0000313" key="3">
    <source>
        <dbReference type="Proteomes" id="UP000823388"/>
    </source>
</evidence>
<feature type="compositionally biased region" description="Basic and acidic residues" evidence="1">
    <location>
        <begin position="84"/>
        <end position="96"/>
    </location>
</feature>
<dbReference type="EMBL" id="CM029046">
    <property type="protein sequence ID" value="KAG2593363.1"/>
    <property type="molecule type" value="Genomic_DNA"/>
</dbReference>
<feature type="region of interest" description="Disordered" evidence="1">
    <location>
        <begin position="73"/>
        <end position="111"/>
    </location>
</feature>
<organism evidence="2 3">
    <name type="scientific">Panicum virgatum</name>
    <name type="common">Blackwell switchgrass</name>
    <dbReference type="NCBI Taxonomy" id="38727"/>
    <lineage>
        <taxon>Eukaryota</taxon>
        <taxon>Viridiplantae</taxon>
        <taxon>Streptophyta</taxon>
        <taxon>Embryophyta</taxon>
        <taxon>Tracheophyta</taxon>
        <taxon>Spermatophyta</taxon>
        <taxon>Magnoliopsida</taxon>
        <taxon>Liliopsida</taxon>
        <taxon>Poales</taxon>
        <taxon>Poaceae</taxon>
        <taxon>PACMAD clade</taxon>
        <taxon>Panicoideae</taxon>
        <taxon>Panicodae</taxon>
        <taxon>Paniceae</taxon>
        <taxon>Panicinae</taxon>
        <taxon>Panicum</taxon>
        <taxon>Panicum sect. Hiantes</taxon>
    </lineage>
</organism>
<feature type="region of interest" description="Disordered" evidence="1">
    <location>
        <begin position="182"/>
        <end position="215"/>
    </location>
</feature>
<dbReference type="Proteomes" id="UP000823388">
    <property type="component" value="Chromosome 5N"/>
</dbReference>
<feature type="compositionally biased region" description="Gly residues" evidence="1">
    <location>
        <begin position="183"/>
        <end position="192"/>
    </location>
</feature>